<protein>
    <submittedName>
        <fullName evidence="1">Uncharacterized protein</fullName>
    </submittedName>
</protein>
<name>A0ABW3SHZ1_9BACL</name>
<organism evidence="1 2">
    <name type="scientific">Paenibacillus timonensis</name>
    <dbReference type="NCBI Taxonomy" id="225915"/>
    <lineage>
        <taxon>Bacteria</taxon>
        <taxon>Bacillati</taxon>
        <taxon>Bacillota</taxon>
        <taxon>Bacilli</taxon>
        <taxon>Bacillales</taxon>
        <taxon>Paenibacillaceae</taxon>
        <taxon>Paenibacillus</taxon>
    </lineage>
</organism>
<dbReference type="Proteomes" id="UP001597211">
    <property type="component" value="Unassembled WGS sequence"/>
</dbReference>
<gene>
    <name evidence="1" type="ORF">ACFQ2Z_23195</name>
</gene>
<dbReference type="RefSeq" id="WP_240271410.1">
    <property type="nucleotide sequence ID" value="NZ_JAKSXN010000086.1"/>
</dbReference>
<comment type="caution">
    <text evidence="1">The sequence shown here is derived from an EMBL/GenBank/DDBJ whole genome shotgun (WGS) entry which is preliminary data.</text>
</comment>
<reference evidence="2" key="1">
    <citation type="journal article" date="2019" name="Int. J. Syst. Evol. Microbiol.">
        <title>The Global Catalogue of Microorganisms (GCM) 10K type strain sequencing project: providing services to taxonomists for standard genome sequencing and annotation.</title>
        <authorList>
            <consortium name="The Broad Institute Genomics Platform"/>
            <consortium name="The Broad Institute Genome Sequencing Center for Infectious Disease"/>
            <person name="Wu L."/>
            <person name="Ma J."/>
        </authorList>
    </citation>
    <scope>NUCLEOTIDE SEQUENCE [LARGE SCALE GENOMIC DNA]</scope>
    <source>
        <strain evidence="2">CCUG 48216</strain>
    </source>
</reference>
<accession>A0ABW3SHZ1</accession>
<sequence>MQLIKVIVSSDMTYMPEGDDAESINRRDLLKIQYFISETSVKEELLQQLEIDVIRCKGDWLQTSYNMHGSYIEFDINFLQYTVGFEDIHNHDDFLEGYQSTLTCINQCFKDYFKLIEYETIRIEGSEIKSTEDNNEDEYEDVDLLNITIIEADLSEHPIIKELDDQKLAYEIINKRTTLSNTGASSFSIAALIMVIGKAAGGAIGTVAGKKLLESIIEKYKGKDNLIEIDDMKIKLGKVKRGISSMLDVPVAIIDFYSITSYGDSVAICFVCRKGLELTLITANCNTRGEINYLNVEKPTLY</sequence>
<evidence type="ECO:0000313" key="2">
    <source>
        <dbReference type="Proteomes" id="UP001597211"/>
    </source>
</evidence>
<dbReference type="EMBL" id="JBHTKZ010000077">
    <property type="protein sequence ID" value="MFD1184248.1"/>
    <property type="molecule type" value="Genomic_DNA"/>
</dbReference>
<proteinExistence type="predicted"/>
<keyword evidence="2" id="KW-1185">Reference proteome</keyword>
<evidence type="ECO:0000313" key="1">
    <source>
        <dbReference type="EMBL" id="MFD1184248.1"/>
    </source>
</evidence>